<dbReference type="SUPFAM" id="SSF47384">
    <property type="entry name" value="Homodimeric domain of signal transducing histidine kinase"/>
    <property type="match status" value="1"/>
</dbReference>
<evidence type="ECO:0000256" key="15">
    <source>
        <dbReference type="PROSITE-ProRule" id="PRU00169"/>
    </source>
</evidence>
<evidence type="ECO:0000259" key="18">
    <source>
        <dbReference type="PROSITE" id="PS50110"/>
    </source>
</evidence>
<gene>
    <name evidence="20" type="ORF">A8950_1431</name>
</gene>
<dbReference type="PROSITE" id="PS50109">
    <property type="entry name" value="HIS_KIN"/>
    <property type="match status" value="1"/>
</dbReference>
<dbReference type="InterPro" id="IPR036097">
    <property type="entry name" value="HisK_dim/P_sf"/>
</dbReference>
<keyword evidence="7" id="KW-0547">Nucleotide-binding</keyword>
<dbReference type="PANTHER" id="PTHR45339">
    <property type="entry name" value="HYBRID SIGNAL TRANSDUCTION HISTIDINE KINASE J"/>
    <property type="match status" value="1"/>
</dbReference>
<dbReference type="CDD" id="cd16922">
    <property type="entry name" value="HATPase_EvgS-ArcB-TorS-like"/>
    <property type="match status" value="1"/>
</dbReference>
<comment type="subcellular location">
    <subcellularLocation>
        <location evidence="2">Membrane</location>
    </subcellularLocation>
</comment>
<dbReference type="Gene3D" id="3.40.50.2300">
    <property type="match status" value="2"/>
</dbReference>
<keyword evidence="6 16" id="KW-0812">Transmembrane</keyword>
<evidence type="ECO:0000259" key="17">
    <source>
        <dbReference type="PROSITE" id="PS50109"/>
    </source>
</evidence>
<feature type="transmembrane region" description="Helical" evidence="16">
    <location>
        <begin position="48"/>
        <end position="70"/>
    </location>
</feature>
<dbReference type="SMART" id="SM00388">
    <property type="entry name" value="HisKA"/>
    <property type="match status" value="1"/>
</dbReference>
<feature type="modified residue" description="4-aspartylphosphate" evidence="15">
    <location>
        <position position="846"/>
    </location>
</feature>
<evidence type="ECO:0000256" key="7">
    <source>
        <dbReference type="ARBA" id="ARBA00022741"/>
    </source>
</evidence>
<keyword evidence="9" id="KW-0067">ATP-binding</keyword>
<dbReference type="InterPro" id="IPR005467">
    <property type="entry name" value="His_kinase_dom"/>
</dbReference>
<evidence type="ECO:0000256" key="1">
    <source>
        <dbReference type="ARBA" id="ARBA00000085"/>
    </source>
</evidence>
<keyword evidence="10 16" id="KW-1133">Transmembrane helix</keyword>
<evidence type="ECO:0000256" key="3">
    <source>
        <dbReference type="ARBA" id="ARBA00012438"/>
    </source>
</evidence>
<reference evidence="20 21" key="1">
    <citation type="submission" date="2019-03" db="EMBL/GenBank/DDBJ databases">
        <title>Genomic Encyclopedia of Type Strains, Phase III (KMG-III): the genomes of soil and plant-associated and newly described type strains.</title>
        <authorList>
            <person name="Whitman W."/>
        </authorList>
    </citation>
    <scope>NUCLEOTIDE SEQUENCE [LARGE SCALE GENOMIC DNA]</scope>
    <source>
        <strain evidence="20 21">CGMCC 1.7660</strain>
    </source>
</reference>
<dbReference type="InterPro" id="IPR042240">
    <property type="entry name" value="CHASE_sf"/>
</dbReference>
<dbReference type="CDD" id="cd00082">
    <property type="entry name" value="HisKA"/>
    <property type="match status" value="1"/>
</dbReference>
<comment type="caution">
    <text evidence="20">The sequence shown here is derived from an EMBL/GenBank/DDBJ whole genome shotgun (WGS) entry which is preliminary data.</text>
</comment>
<evidence type="ECO:0000313" key="21">
    <source>
        <dbReference type="Proteomes" id="UP000295783"/>
    </source>
</evidence>
<dbReference type="InterPro" id="IPR036890">
    <property type="entry name" value="HATPase_C_sf"/>
</dbReference>
<evidence type="ECO:0000256" key="8">
    <source>
        <dbReference type="ARBA" id="ARBA00022777"/>
    </source>
</evidence>
<keyword evidence="8 20" id="KW-0418">Kinase</keyword>
<dbReference type="SMART" id="SM00387">
    <property type="entry name" value="HATPase_c"/>
    <property type="match status" value="1"/>
</dbReference>
<dbReference type="GO" id="GO:0005524">
    <property type="term" value="F:ATP binding"/>
    <property type="evidence" value="ECO:0007669"/>
    <property type="project" value="UniProtKB-KW"/>
</dbReference>
<dbReference type="EMBL" id="SNYW01000007">
    <property type="protein sequence ID" value="TDQ83146.1"/>
    <property type="molecule type" value="Genomic_DNA"/>
</dbReference>
<dbReference type="Proteomes" id="UP000295783">
    <property type="component" value="Unassembled WGS sequence"/>
</dbReference>
<comment type="catalytic activity">
    <reaction evidence="1">
        <text>ATP + protein L-histidine = ADP + protein N-phospho-L-histidine.</text>
        <dbReference type="EC" id="2.7.13.3"/>
    </reaction>
</comment>
<dbReference type="InterPro" id="IPR006189">
    <property type="entry name" value="CHASE_dom"/>
</dbReference>
<sequence>MLWGDGIGSGGCIGSDPQLAAEARRLATQTSITPADRLASNRGIRARAWAWGVGVGLIGIALSVLVADLLHRQAETAALHRFNLVVDRFDKRFADRFNAFELMVTMGKGMATLSHDITRSDWQRFVADLNWNEMSGALGIGYVERVKRSELSAFLGKAKMLSDERFMVKVLGPGKPDELYMLRLSEPHSTTSAAIGLDLASEPSRRGALEWAMMSGRPTMSGVLTDVVNQRSNVGMLMVAPVYRRDTEPLTHDERQRDLKGWVVMPISVANVAAAALEDIGHELGVSIYSGATVQGSRLVFEKNESDAVGAVLTSSRTMILAGQSMTVAYRASSVTVDRMTDYAPAMVLISGVVISLLTGAGLWFMVAARYRAEALAQSMTSDLRQAKELAEQASIAKTQFLAMMSHEIRTPMNGVLGMAGLLADTRLDQRQHHYVDVLQQSGEALLAIINDILDFAKAETGKLEIERIDFDLVAEIEAVLELVVSRAHSKGIELACFVAPELPTRLNGDPGRLRQILLNLLSNAIKFTEHGGVSLIVEANGDDDDGIGLRFVVRDTGIGIPAEARGRLFHQFSQVDVSTTRRFGGTGLGLAICKQLVELMQGEIGVESRIGEGAGSTFWFTARFGRPVGDAAPMGEVPDLAAIAKAFANRLVLVVDDNQVNREIFARYVASIGGRVVSASEPEVLLDELAHNPPGEPIALAIIDQVMPTMSGVELARRLRQLQGLAVEKIVLSSSALFIDQNELHEGIDAQLPKPVRRSSFLACLAKLLSGDQQPVSRRGQNAAAPAVFADGSGLRILLAEDNPVNQMLVTAILARAGARADVAGNGLEALEAMRSRSYDIVLMDMRMPELDGLAATRRIRELGGGAGRVPIVALTANASQEDRRLCLEAGMNDFLAKPIDANELIQKIGLHAGVALIDGEAGRASAAVHEAAPAIAPLSLEQQDALESLLNSITDATADDPAPPRQGIAGS</sequence>
<evidence type="ECO:0000256" key="10">
    <source>
        <dbReference type="ARBA" id="ARBA00022989"/>
    </source>
</evidence>
<dbReference type="PANTHER" id="PTHR45339:SF1">
    <property type="entry name" value="HYBRID SIGNAL TRANSDUCTION HISTIDINE KINASE J"/>
    <property type="match status" value="1"/>
</dbReference>
<dbReference type="Pfam" id="PF00512">
    <property type="entry name" value="HisKA"/>
    <property type="match status" value="1"/>
</dbReference>
<evidence type="ECO:0000256" key="11">
    <source>
        <dbReference type="ARBA" id="ARBA00023012"/>
    </source>
</evidence>
<evidence type="ECO:0000256" key="9">
    <source>
        <dbReference type="ARBA" id="ARBA00022840"/>
    </source>
</evidence>
<evidence type="ECO:0000313" key="20">
    <source>
        <dbReference type="EMBL" id="TDQ83146.1"/>
    </source>
</evidence>
<keyword evidence="5" id="KW-0808">Transferase</keyword>
<dbReference type="FunFam" id="1.10.287.130:FF:000002">
    <property type="entry name" value="Two-component osmosensing histidine kinase"/>
    <property type="match status" value="1"/>
</dbReference>
<dbReference type="InterPro" id="IPR011006">
    <property type="entry name" value="CheY-like_superfamily"/>
</dbReference>
<dbReference type="SUPFAM" id="SSF55874">
    <property type="entry name" value="ATPase domain of HSP90 chaperone/DNA topoisomerase II/histidine kinase"/>
    <property type="match status" value="1"/>
</dbReference>
<comment type="subunit">
    <text evidence="13">At low DSF concentrations, interacts with RpfF.</text>
</comment>
<evidence type="ECO:0000256" key="6">
    <source>
        <dbReference type="ARBA" id="ARBA00022692"/>
    </source>
</evidence>
<dbReference type="SMART" id="SM00448">
    <property type="entry name" value="REC"/>
    <property type="match status" value="2"/>
</dbReference>
<dbReference type="OrthoDB" id="9801651at2"/>
<dbReference type="FunFam" id="3.30.565.10:FF:000010">
    <property type="entry name" value="Sensor histidine kinase RcsC"/>
    <property type="match status" value="1"/>
</dbReference>
<dbReference type="AlphaFoldDB" id="A0A4R6WV33"/>
<evidence type="ECO:0000256" key="4">
    <source>
        <dbReference type="ARBA" id="ARBA00022553"/>
    </source>
</evidence>
<feature type="domain" description="Histidine kinase" evidence="17">
    <location>
        <begin position="404"/>
        <end position="627"/>
    </location>
</feature>
<dbReference type="Pfam" id="PF03924">
    <property type="entry name" value="CHASE"/>
    <property type="match status" value="1"/>
</dbReference>
<dbReference type="InterPro" id="IPR004358">
    <property type="entry name" value="Sig_transdc_His_kin-like_C"/>
</dbReference>
<accession>A0A4R6WV33</accession>
<dbReference type="PRINTS" id="PR00344">
    <property type="entry name" value="BCTRLSENSOR"/>
</dbReference>
<dbReference type="Gene3D" id="3.30.565.10">
    <property type="entry name" value="Histidine kinase-like ATPase, C-terminal domain"/>
    <property type="match status" value="1"/>
</dbReference>
<evidence type="ECO:0000256" key="16">
    <source>
        <dbReference type="SAM" id="Phobius"/>
    </source>
</evidence>
<dbReference type="GO" id="GO:0016020">
    <property type="term" value="C:membrane"/>
    <property type="evidence" value="ECO:0007669"/>
    <property type="project" value="UniProtKB-SubCell"/>
</dbReference>
<dbReference type="PROSITE" id="PS50110">
    <property type="entry name" value="RESPONSE_REGULATORY"/>
    <property type="match status" value="2"/>
</dbReference>
<dbReference type="SUPFAM" id="SSF52172">
    <property type="entry name" value="CheY-like"/>
    <property type="match status" value="2"/>
</dbReference>
<evidence type="ECO:0000256" key="14">
    <source>
        <dbReference type="ARBA" id="ARBA00068150"/>
    </source>
</evidence>
<feature type="modified residue" description="4-aspartylphosphate" evidence="15">
    <location>
        <position position="705"/>
    </location>
</feature>
<keyword evidence="12 16" id="KW-0472">Membrane</keyword>
<dbReference type="InterPro" id="IPR001789">
    <property type="entry name" value="Sig_transdc_resp-reg_receiver"/>
</dbReference>
<evidence type="ECO:0000256" key="5">
    <source>
        <dbReference type="ARBA" id="ARBA00022679"/>
    </source>
</evidence>
<evidence type="ECO:0000256" key="12">
    <source>
        <dbReference type="ARBA" id="ARBA00023136"/>
    </source>
</evidence>
<dbReference type="Pfam" id="PF02518">
    <property type="entry name" value="HATPase_c"/>
    <property type="match status" value="1"/>
</dbReference>
<keyword evidence="21" id="KW-1185">Reference proteome</keyword>
<dbReference type="InterPro" id="IPR003594">
    <property type="entry name" value="HATPase_dom"/>
</dbReference>
<protein>
    <recommendedName>
        <fullName evidence="14">Sensory/regulatory protein RpfC</fullName>
        <ecNumber evidence="3">2.7.13.3</ecNumber>
    </recommendedName>
</protein>
<dbReference type="SMART" id="SM01079">
    <property type="entry name" value="CHASE"/>
    <property type="match status" value="1"/>
</dbReference>
<evidence type="ECO:0000259" key="19">
    <source>
        <dbReference type="PROSITE" id="PS50839"/>
    </source>
</evidence>
<dbReference type="GO" id="GO:0000155">
    <property type="term" value="F:phosphorelay sensor kinase activity"/>
    <property type="evidence" value="ECO:0007669"/>
    <property type="project" value="InterPro"/>
</dbReference>
<dbReference type="Gene3D" id="3.30.450.350">
    <property type="entry name" value="CHASE domain"/>
    <property type="match status" value="1"/>
</dbReference>
<organism evidence="20 21">
    <name type="scientific">Dongia mobilis</name>
    <dbReference type="NCBI Taxonomy" id="578943"/>
    <lineage>
        <taxon>Bacteria</taxon>
        <taxon>Pseudomonadati</taxon>
        <taxon>Pseudomonadota</taxon>
        <taxon>Alphaproteobacteria</taxon>
        <taxon>Rhodospirillales</taxon>
        <taxon>Dongiaceae</taxon>
        <taxon>Dongia</taxon>
    </lineage>
</organism>
<dbReference type="CDD" id="cd17546">
    <property type="entry name" value="REC_hyHK_CKI1_RcsC-like"/>
    <property type="match status" value="1"/>
</dbReference>
<dbReference type="Pfam" id="PF00072">
    <property type="entry name" value="Response_reg"/>
    <property type="match status" value="2"/>
</dbReference>
<dbReference type="EC" id="2.7.13.3" evidence="3"/>
<name>A0A4R6WV33_9PROT</name>
<keyword evidence="11" id="KW-0902">Two-component regulatory system</keyword>
<proteinExistence type="predicted"/>
<keyword evidence="4 15" id="KW-0597">Phosphoprotein</keyword>
<evidence type="ECO:0000256" key="2">
    <source>
        <dbReference type="ARBA" id="ARBA00004370"/>
    </source>
</evidence>
<evidence type="ECO:0000256" key="13">
    <source>
        <dbReference type="ARBA" id="ARBA00064003"/>
    </source>
</evidence>
<dbReference type="Gene3D" id="1.10.287.130">
    <property type="match status" value="1"/>
</dbReference>
<feature type="domain" description="Response regulatory" evidence="18">
    <location>
        <begin position="797"/>
        <end position="914"/>
    </location>
</feature>
<dbReference type="PROSITE" id="PS50839">
    <property type="entry name" value="CHASE"/>
    <property type="match status" value="1"/>
</dbReference>
<feature type="domain" description="CHASE" evidence="19">
    <location>
        <begin position="113"/>
        <end position="280"/>
    </location>
</feature>
<feature type="transmembrane region" description="Helical" evidence="16">
    <location>
        <begin position="346"/>
        <end position="367"/>
    </location>
</feature>
<dbReference type="InterPro" id="IPR003661">
    <property type="entry name" value="HisK_dim/P_dom"/>
</dbReference>
<feature type="domain" description="Response regulatory" evidence="18">
    <location>
        <begin position="652"/>
        <end position="770"/>
    </location>
</feature>